<dbReference type="Gene3D" id="1.10.10.10">
    <property type="entry name" value="Winged helix-like DNA-binding domain superfamily/Winged helix DNA-binding domain"/>
    <property type="match status" value="1"/>
</dbReference>
<dbReference type="EMBL" id="JAERWL010000010">
    <property type="protein sequence ID" value="MBM9477462.1"/>
    <property type="molecule type" value="Genomic_DNA"/>
</dbReference>
<dbReference type="InterPro" id="IPR036388">
    <property type="entry name" value="WH-like_DNA-bd_sf"/>
</dbReference>
<dbReference type="Pfam" id="PF03965">
    <property type="entry name" value="Penicillinase_R"/>
    <property type="match status" value="1"/>
</dbReference>
<dbReference type="GO" id="GO:0003677">
    <property type="term" value="F:DNA binding"/>
    <property type="evidence" value="ECO:0007669"/>
    <property type="project" value="UniProtKB-KW"/>
</dbReference>
<dbReference type="InterPro" id="IPR036390">
    <property type="entry name" value="WH_DNA-bd_sf"/>
</dbReference>
<dbReference type="Proteomes" id="UP000663801">
    <property type="component" value="Unassembled WGS sequence"/>
</dbReference>
<dbReference type="AlphaFoldDB" id="A0A938YQ78"/>
<comment type="similarity">
    <text evidence="1">Belongs to the BlaI transcriptional regulatory family.</text>
</comment>
<gene>
    <name evidence="5" type="ORF">JL107_13515</name>
</gene>
<dbReference type="GO" id="GO:0045892">
    <property type="term" value="P:negative regulation of DNA-templated transcription"/>
    <property type="evidence" value="ECO:0007669"/>
    <property type="project" value="InterPro"/>
</dbReference>
<keyword evidence="2" id="KW-0805">Transcription regulation</keyword>
<dbReference type="SUPFAM" id="SSF46785">
    <property type="entry name" value="Winged helix' DNA-binding domain"/>
    <property type="match status" value="1"/>
</dbReference>
<keyword evidence="6" id="KW-1185">Reference proteome</keyword>
<evidence type="ECO:0000313" key="5">
    <source>
        <dbReference type="EMBL" id="MBM9477462.1"/>
    </source>
</evidence>
<evidence type="ECO:0000256" key="2">
    <source>
        <dbReference type="ARBA" id="ARBA00023015"/>
    </source>
</evidence>
<keyword evidence="3" id="KW-0238">DNA-binding</keyword>
<reference evidence="5" key="1">
    <citation type="submission" date="2021-01" db="EMBL/GenBank/DDBJ databases">
        <title>KCTC 19127 draft genome.</title>
        <authorList>
            <person name="An D."/>
        </authorList>
    </citation>
    <scope>NUCLEOTIDE SEQUENCE</scope>
    <source>
        <strain evidence="5">KCTC 19127</strain>
    </source>
</reference>
<keyword evidence="4" id="KW-0804">Transcription</keyword>
<evidence type="ECO:0000313" key="6">
    <source>
        <dbReference type="Proteomes" id="UP000663801"/>
    </source>
</evidence>
<dbReference type="Gene3D" id="6.10.140.850">
    <property type="match status" value="1"/>
</dbReference>
<protein>
    <submittedName>
        <fullName evidence="5">BlaI/MecI/CopY family transcriptional regulator</fullName>
    </submittedName>
</protein>
<name>A0A938YQ78_9ACTN</name>
<evidence type="ECO:0000256" key="1">
    <source>
        <dbReference type="ARBA" id="ARBA00011046"/>
    </source>
</evidence>
<evidence type="ECO:0000256" key="4">
    <source>
        <dbReference type="ARBA" id="ARBA00023163"/>
    </source>
</evidence>
<accession>A0A938YQ78</accession>
<sequence>MAGRGELERAVIDALWNADGPMTARAVADALPGRELAVTTVLTVLSRLETKGVVRRTRDGRAHSYEAVATREEHTASLMHEALDTAGDRDAALARFVGQVSAEDLDALRRALDGR</sequence>
<dbReference type="InterPro" id="IPR005650">
    <property type="entry name" value="BlaI_family"/>
</dbReference>
<proteinExistence type="inferred from homology"/>
<evidence type="ECO:0000256" key="3">
    <source>
        <dbReference type="ARBA" id="ARBA00023125"/>
    </source>
</evidence>
<comment type="caution">
    <text evidence="5">The sequence shown here is derived from an EMBL/GenBank/DDBJ whole genome shotgun (WGS) entry which is preliminary data.</text>
</comment>
<dbReference type="RefSeq" id="WP_205257561.1">
    <property type="nucleotide sequence ID" value="NZ_BAAAPV010000003.1"/>
</dbReference>
<organism evidence="5 6">
    <name type="scientific">Nakamurella flavida</name>
    <dbReference type="NCBI Taxonomy" id="363630"/>
    <lineage>
        <taxon>Bacteria</taxon>
        <taxon>Bacillati</taxon>
        <taxon>Actinomycetota</taxon>
        <taxon>Actinomycetes</taxon>
        <taxon>Nakamurellales</taxon>
        <taxon>Nakamurellaceae</taxon>
        <taxon>Nakamurella</taxon>
    </lineage>
</organism>